<evidence type="ECO:0000313" key="4">
    <source>
        <dbReference type="Proteomes" id="UP000030748"/>
    </source>
</evidence>
<dbReference type="GO" id="GO:0008374">
    <property type="term" value="F:O-acyltransferase activity"/>
    <property type="evidence" value="ECO:0000318"/>
    <property type="project" value="GO_Central"/>
</dbReference>
<dbReference type="Proteomes" id="UP000030748">
    <property type="component" value="Unassembled WGS sequence"/>
</dbReference>
<dbReference type="GO" id="GO:0047196">
    <property type="term" value="F:long-chain-alcohol O-fatty-acyltransferase activity"/>
    <property type="evidence" value="ECO:0007669"/>
    <property type="project" value="UniProtKB-EC"/>
</dbReference>
<name>A0A022QC73_ERYGU</name>
<evidence type="ECO:0000313" key="3">
    <source>
        <dbReference type="EMBL" id="EYU25224.1"/>
    </source>
</evidence>
<organism evidence="3 4">
    <name type="scientific">Erythranthe guttata</name>
    <name type="common">Yellow monkey flower</name>
    <name type="synonym">Mimulus guttatus</name>
    <dbReference type="NCBI Taxonomy" id="4155"/>
    <lineage>
        <taxon>Eukaryota</taxon>
        <taxon>Viridiplantae</taxon>
        <taxon>Streptophyta</taxon>
        <taxon>Embryophyta</taxon>
        <taxon>Tracheophyta</taxon>
        <taxon>Spermatophyta</taxon>
        <taxon>Magnoliopsida</taxon>
        <taxon>eudicotyledons</taxon>
        <taxon>Gunneridae</taxon>
        <taxon>Pentapetalae</taxon>
        <taxon>asterids</taxon>
        <taxon>lamiids</taxon>
        <taxon>Lamiales</taxon>
        <taxon>Phrymaceae</taxon>
        <taxon>Erythranthe</taxon>
    </lineage>
</organism>
<sequence>MSTILMEENEEPASPTARMMQVPGFDICIYAIMGYVTLIDLDLFKSDLGQTLVKHPRFSSLLVAKDKKGGKYSWKQTIVDIEKHVFAPDLDPNMESPDKFVENFISRLSREKLDPTKPVWEMHVLNVKPSYANSTVIFKIDHSIGDGVSLISFILACAKKTSNPESEPAMPSKKPKIKIDRDKINNNIGLLMTMKKLFSSVWIIFLVFYYTLIDLVVFLATILFFKDTKTPIKGAKEVENSPKRFVHRIVDLDDVKLVKNAMNADPLDHIGRSKATMDRKKLSLQPNCVFMILKLIIKLFGTKVAAKITSRIFYSTTVAVSNVMGPQKDIVLYGHPLSYIAPTVSGFPQLCQKANYYEELVPNPHQLCDELQNSLLNLKETVKKKGLSIKPL</sequence>
<keyword evidence="1" id="KW-0472">Membrane</keyword>
<dbReference type="PANTHER" id="PTHR31650">
    <property type="entry name" value="O-ACYLTRANSFERASE (WSD1-LIKE) FAMILY PROTEIN"/>
    <property type="match status" value="1"/>
</dbReference>
<dbReference type="GO" id="GO:0004144">
    <property type="term" value="F:diacylglycerol O-acyltransferase activity"/>
    <property type="evidence" value="ECO:0007669"/>
    <property type="project" value="UniProtKB-EC"/>
</dbReference>
<keyword evidence="1" id="KW-0812">Transmembrane</keyword>
<dbReference type="GO" id="GO:0019432">
    <property type="term" value="P:triglyceride biosynthetic process"/>
    <property type="evidence" value="ECO:0000318"/>
    <property type="project" value="GO_Central"/>
</dbReference>
<dbReference type="InterPro" id="IPR009721">
    <property type="entry name" value="O-acyltransferase_WSD1_C"/>
</dbReference>
<accession>A0A022QC73</accession>
<dbReference type="GO" id="GO:0005886">
    <property type="term" value="C:plasma membrane"/>
    <property type="evidence" value="ECO:0000318"/>
    <property type="project" value="GO_Central"/>
</dbReference>
<dbReference type="eggNOG" id="ENOG502QTZ2">
    <property type="taxonomic scope" value="Eukaryota"/>
</dbReference>
<dbReference type="UniPathway" id="UPA00282"/>
<evidence type="ECO:0000256" key="1">
    <source>
        <dbReference type="SAM" id="Phobius"/>
    </source>
</evidence>
<feature type="domain" description="O-acyltransferase WSD1 C-terminal" evidence="2">
    <location>
        <begin position="262"/>
        <end position="378"/>
    </location>
</feature>
<evidence type="ECO:0000259" key="2">
    <source>
        <dbReference type="Pfam" id="PF06974"/>
    </source>
</evidence>
<dbReference type="AlphaFoldDB" id="A0A022QC73"/>
<gene>
    <name evidence="3" type="ORF">MIMGU_mgv11b019954mg</name>
</gene>
<dbReference type="EMBL" id="KI632098">
    <property type="protein sequence ID" value="EYU25224.1"/>
    <property type="molecule type" value="Genomic_DNA"/>
</dbReference>
<protein>
    <recommendedName>
        <fullName evidence="2">O-acyltransferase WSD1 C-terminal domain-containing protein</fullName>
    </recommendedName>
</protein>
<dbReference type="PANTHER" id="PTHR31650:SF1">
    <property type="entry name" value="WAX ESTER SYNTHASE_DIACYLGLYCEROL ACYLTRANSFERASE 4-RELATED"/>
    <property type="match status" value="1"/>
</dbReference>
<keyword evidence="4" id="KW-1185">Reference proteome</keyword>
<proteinExistence type="predicted"/>
<dbReference type="Pfam" id="PF06974">
    <property type="entry name" value="WS_DGAT_C"/>
    <property type="match status" value="1"/>
</dbReference>
<feature type="transmembrane region" description="Helical" evidence="1">
    <location>
        <begin position="201"/>
        <end position="225"/>
    </location>
</feature>
<dbReference type="InterPro" id="IPR045034">
    <property type="entry name" value="O-acyltransferase_WSD1-like"/>
</dbReference>
<reference evidence="3 4" key="1">
    <citation type="journal article" date="2013" name="Proc. Natl. Acad. Sci. U.S.A.">
        <title>Fine-scale variation in meiotic recombination in Mimulus inferred from population shotgun sequencing.</title>
        <authorList>
            <person name="Hellsten U."/>
            <person name="Wright K.M."/>
            <person name="Jenkins J."/>
            <person name="Shu S."/>
            <person name="Yuan Y."/>
            <person name="Wessler S.R."/>
            <person name="Schmutz J."/>
            <person name="Willis J.H."/>
            <person name="Rokhsar D.S."/>
        </authorList>
    </citation>
    <scope>NUCLEOTIDE SEQUENCE [LARGE SCALE GENOMIC DNA]</scope>
    <source>
        <strain evidence="4">cv. DUN x IM62</strain>
    </source>
</reference>
<keyword evidence="1" id="KW-1133">Transmembrane helix</keyword>
<dbReference type="GO" id="GO:0005789">
    <property type="term" value="C:endoplasmic reticulum membrane"/>
    <property type="evidence" value="ECO:0007669"/>
    <property type="project" value="UniProtKB-SubCell"/>
</dbReference>